<accession>A0A3G5AHG4</accession>
<protein>
    <submittedName>
        <fullName evidence="1">Uncharacterized protein</fullName>
    </submittedName>
</protein>
<evidence type="ECO:0000313" key="1">
    <source>
        <dbReference type="EMBL" id="AYV85741.1"/>
    </source>
</evidence>
<organism evidence="1">
    <name type="scientific">Satyrvirus sp</name>
    <dbReference type="NCBI Taxonomy" id="2487771"/>
    <lineage>
        <taxon>Viruses</taxon>
        <taxon>Varidnaviria</taxon>
        <taxon>Bamfordvirae</taxon>
        <taxon>Nucleocytoviricota</taxon>
        <taxon>Megaviricetes</taxon>
        <taxon>Imitervirales</taxon>
        <taxon>Mimiviridae</taxon>
        <taxon>Megamimivirinae</taxon>
    </lineage>
</organism>
<gene>
    <name evidence="1" type="ORF">Satyrvirus35_7</name>
</gene>
<reference evidence="1" key="1">
    <citation type="submission" date="2018-10" db="EMBL/GenBank/DDBJ databases">
        <title>Hidden diversity of soil giant viruses.</title>
        <authorList>
            <person name="Schulz F."/>
            <person name="Alteio L."/>
            <person name="Goudeau D."/>
            <person name="Ryan E.M."/>
            <person name="Malmstrom R.R."/>
            <person name="Blanchard J."/>
            <person name="Woyke T."/>
        </authorList>
    </citation>
    <scope>NUCLEOTIDE SEQUENCE</scope>
    <source>
        <strain evidence="1">SAV1</strain>
    </source>
</reference>
<dbReference type="EMBL" id="MK072471">
    <property type="protein sequence ID" value="AYV85741.1"/>
    <property type="molecule type" value="Genomic_DNA"/>
</dbReference>
<name>A0A3G5AHG4_9VIRU</name>
<proteinExistence type="predicted"/>
<sequence>MEQYIYEKKLNLNGNEIICYTIDAFFFHEEIRPIIYLPLENCTGLINFIKQINLPKESTNNNKFIINKYGDYPKDNKKISIYATPEQKFGIDKILKKFCEKKNINPDNIIFGPNKFKDISGEDLYKLNVTLELQFNEKDKPLLLDNKCNSVCLYFRHIHVYLVNGKYYAKLVIKTIRYLPTNLFNKYIVNRIHPGDNHFLVACGIHQIKDYYKPFISKIKNSTANRDIKISV</sequence>